<keyword evidence="2" id="KW-1185">Reference proteome</keyword>
<protein>
    <recommendedName>
        <fullName evidence="3">UvrD-like helicase C-terminal domain-containing protein</fullName>
    </recommendedName>
</protein>
<gene>
    <name evidence="1" type="ORF">HUT05_41450</name>
</gene>
<dbReference type="EMBL" id="CP056041">
    <property type="protein sequence ID" value="QKZ25156.1"/>
    <property type="molecule type" value="Genomic_DNA"/>
</dbReference>
<dbReference type="AlphaFoldDB" id="A0A7H8TNS2"/>
<reference evidence="1 2" key="1">
    <citation type="submission" date="2020-06" db="EMBL/GenBank/DDBJ databases">
        <title>Genome mining for natural products.</title>
        <authorList>
            <person name="Zhang B."/>
            <person name="Shi J."/>
            <person name="Ge H."/>
        </authorList>
    </citation>
    <scope>NUCLEOTIDE SEQUENCE [LARGE SCALE GENOMIC DNA]</scope>
    <source>
        <strain evidence="1 2">NA02069</strain>
    </source>
</reference>
<accession>A0A7H8TNS2</accession>
<organism evidence="1 2">
    <name type="scientific">Streptomyces chartreusis</name>
    <dbReference type="NCBI Taxonomy" id="1969"/>
    <lineage>
        <taxon>Bacteria</taxon>
        <taxon>Bacillati</taxon>
        <taxon>Actinomycetota</taxon>
        <taxon>Actinomycetes</taxon>
        <taxon>Kitasatosporales</taxon>
        <taxon>Streptomycetaceae</taxon>
        <taxon>Streptomyces</taxon>
    </lineage>
</organism>
<evidence type="ECO:0000313" key="2">
    <source>
        <dbReference type="Proteomes" id="UP000509418"/>
    </source>
</evidence>
<name>A0A7H8TNS2_STRCX</name>
<dbReference type="Gene3D" id="3.30.160.800">
    <property type="match status" value="1"/>
</dbReference>
<dbReference type="Proteomes" id="UP000509418">
    <property type="component" value="Chromosome"/>
</dbReference>
<evidence type="ECO:0008006" key="3">
    <source>
        <dbReference type="Google" id="ProtNLM"/>
    </source>
</evidence>
<evidence type="ECO:0000313" key="1">
    <source>
        <dbReference type="EMBL" id="QKZ25156.1"/>
    </source>
</evidence>
<sequence length="74" mass="8262">MSIKTWTTGSTDRADPETAEALRVLYVAVTRARRLVALALSDTHLTLVRAFLTEWDIAHRTLHAHPGEQTVLPL</sequence>
<proteinExistence type="predicted"/>